<keyword evidence="3" id="KW-0862">Zinc</keyword>
<dbReference type="InterPro" id="IPR006913">
    <property type="entry name" value="CENP-V/GFA"/>
</dbReference>
<keyword evidence="2" id="KW-0479">Metal-binding</keyword>
<dbReference type="Proteomes" id="UP000283569">
    <property type="component" value="Unassembled WGS sequence"/>
</dbReference>
<dbReference type="PANTHER" id="PTHR33337:SF30">
    <property type="entry name" value="DUF636 DOMAIN PROTEIN (AFU_ORTHOLOGUE AFUA_1G03180)"/>
    <property type="match status" value="1"/>
</dbReference>
<dbReference type="GO" id="GO:0046872">
    <property type="term" value="F:metal ion binding"/>
    <property type="evidence" value="ECO:0007669"/>
    <property type="project" value="UniProtKB-KW"/>
</dbReference>
<dbReference type="AlphaFoldDB" id="A0A420RV01"/>
<dbReference type="Pfam" id="PF04828">
    <property type="entry name" value="GFA"/>
    <property type="match status" value="1"/>
</dbReference>
<dbReference type="GO" id="GO:0016846">
    <property type="term" value="F:carbon-sulfur lyase activity"/>
    <property type="evidence" value="ECO:0007669"/>
    <property type="project" value="InterPro"/>
</dbReference>
<evidence type="ECO:0000256" key="3">
    <source>
        <dbReference type="ARBA" id="ARBA00022833"/>
    </source>
</evidence>
<organism evidence="6 7">
    <name type="scientific">Gibberella intermedia</name>
    <name type="common">Bulb rot disease fungus</name>
    <name type="synonym">Fusarium proliferatum</name>
    <dbReference type="NCBI Taxonomy" id="948311"/>
    <lineage>
        <taxon>Eukaryota</taxon>
        <taxon>Fungi</taxon>
        <taxon>Dikarya</taxon>
        <taxon>Ascomycota</taxon>
        <taxon>Pezizomycotina</taxon>
        <taxon>Sordariomycetes</taxon>
        <taxon>Hypocreomycetidae</taxon>
        <taxon>Hypocreales</taxon>
        <taxon>Nectriaceae</taxon>
        <taxon>Fusarium</taxon>
        <taxon>Fusarium fujikuroi species complex</taxon>
    </lineage>
</organism>
<dbReference type="Gene3D" id="3.90.1590.10">
    <property type="entry name" value="glutathione-dependent formaldehyde- activating enzyme (gfa)"/>
    <property type="match status" value="1"/>
</dbReference>
<name>A0A420RV01_GIBIN</name>
<dbReference type="InterPro" id="IPR011057">
    <property type="entry name" value="Mss4-like_sf"/>
</dbReference>
<evidence type="ECO:0000256" key="4">
    <source>
        <dbReference type="ARBA" id="ARBA00023239"/>
    </source>
</evidence>
<protein>
    <recommendedName>
        <fullName evidence="5">CENP-V/GFA domain-containing protein</fullName>
    </recommendedName>
</protein>
<dbReference type="SUPFAM" id="SSF51316">
    <property type="entry name" value="Mss4-like"/>
    <property type="match status" value="1"/>
</dbReference>
<evidence type="ECO:0000313" key="6">
    <source>
        <dbReference type="EMBL" id="RKL20833.1"/>
    </source>
</evidence>
<accession>A0A420RV01</accession>
<dbReference type="PROSITE" id="PS51891">
    <property type="entry name" value="CENP_V_GFA"/>
    <property type="match status" value="1"/>
</dbReference>
<reference evidence="6 7" key="1">
    <citation type="journal article" date="2018" name="Sci. Rep.">
        <title>Characterisation of pathogen-specific regions and novel effector candidates in Fusarium oxysporum f. sp. cepae.</title>
        <authorList>
            <person name="Armitage A.D."/>
            <person name="Taylor A."/>
            <person name="Sobczyk M.K."/>
            <person name="Baxter L."/>
            <person name="Greenfield B.P."/>
            <person name="Bates H.J."/>
            <person name="Wilson F."/>
            <person name="Jackson A.C."/>
            <person name="Ott S."/>
            <person name="Harrison R.J."/>
            <person name="Clarkson J.P."/>
        </authorList>
    </citation>
    <scope>NUCLEOTIDE SEQUENCE [LARGE SCALE GENOMIC DNA]</scope>
    <source>
        <strain evidence="6 7">Fp_A8</strain>
    </source>
</reference>
<feature type="domain" description="CENP-V/GFA" evidence="5">
    <location>
        <begin position="3"/>
        <end position="117"/>
    </location>
</feature>
<keyword evidence="4" id="KW-0456">Lyase</keyword>
<evidence type="ECO:0000256" key="2">
    <source>
        <dbReference type="ARBA" id="ARBA00022723"/>
    </source>
</evidence>
<evidence type="ECO:0000259" key="5">
    <source>
        <dbReference type="PROSITE" id="PS51891"/>
    </source>
</evidence>
<sequence length="137" mass="14633">MTLTGSCMCGEVTYQSTSQPEVTALCHCTDCQKWTGGAFTANAVVPEESFSVVRGSPKYCDVAGASGKNNRHFFCPNCGSSLYTRLDLMQGKIVIKAGGLDNGLASLGGKIGVEFYCKDRVAYMPAVHDATQELRFG</sequence>
<comment type="similarity">
    <text evidence="1">Belongs to the Gfa family.</text>
</comment>
<dbReference type="PANTHER" id="PTHR33337">
    <property type="entry name" value="GFA DOMAIN-CONTAINING PROTEIN"/>
    <property type="match status" value="1"/>
</dbReference>
<comment type="caution">
    <text evidence="6">The sequence shown here is derived from an EMBL/GenBank/DDBJ whole genome shotgun (WGS) entry which is preliminary data.</text>
</comment>
<gene>
    <name evidence="6" type="ORF">BFJ72_g14994</name>
</gene>
<evidence type="ECO:0000313" key="7">
    <source>
        <dbReference type="Proteomes" id="UP000283569"/>
    </source>
</evidence>
<dbReference type="EMBL" id="MRDB01000156">
    <property type="protein sequence ID" value="RKL20833.1"/>
    <property type="molecule type" value="Genomic_DNA"/>
</dbReference>
<proteinExistence type="inferred from homology"/>
<evidence type="ECO:0000256" key="1">
    <source>
        <dbReference type="ARBA" id="ARBA00005495"/>
    </source>
</evidence>